<dbReference type="RefSeq" id="WP_019596069.1">
    <property type="nucleotide sequence ID" value="NZ_FNQC01000001.1"/>
</dbReference>
<proteinExistence type="predicted"/>
<dbReference type="Proteomes" id="UP000199663">
    <property type="component" value="Unassembled WGS sequence"/>
</dbReference>
<evidence type="ECO:0008006" key="3">
    <source>
        <dbReference type="Google" id="ProtNLM"/>
    </source>
</evidence>
<dbReference type="EMBL" id="FNQC01000001">
    <property type="protein sequence ID" value="SDY47411.1"/>
    <property type="molecule type" value="Genomic_DNA"/>
</dbReference>
<gene>
    <name evidence="1" type="ORF">SAMN05444412_101263</name>
</gene>
<keyword evidence="2" id="KW-1185">Reference proteome</keyword>
<dbReference type="PROSITE" id="PS51257">
    <property type="entry name" value="PROKAR_LIPOPROTEIN"/>
    <property type="match status" value="1"/>
</dbReference>
<sequence length="180" mass="20899">MKNRLWSGIIILVLMGSCNLIKKSSAPADAYKGYQEDLSDSRITFETQPAPNVVDESRFEGGELAIDKDLDQALTRFANNNKAERYYSGFTVLVYSGVDRNLAFKTRNELYTNFPEIKFDLQYQQPRYLLKVGKFINRIEAQAYYFKLKDSFPSARIIQDRFQRDENFSSDENQNAEKQD</sequence>
<name>A0A1H3K5H6_9BACT</name>
<protein>
    <recommendedName>
        <fullName evidence="3">SPOR domain-containing protein</fullName>
    </recommendedName>
</protein>
<accession>A0A1H3K5H6</accession>
<reference evidence="1 2" key="1">
    <citation type="submission" date="2016-10" db="EMBL/GenBank/DDBJ databases">
        <authorList>
            <person name="Varghese N."/>
            <person name="Submissions S."/>
        </authorList>
    </citation>
    <scope>NUCLEOTIDE SEQUENCE [LARGE SCALE GENOMIC DNA]</scope>
    <source>
        <strain evidence="1 2">DSM 17997</strain>
    </source>
</reference>
<evidence type="ECO:0000313" key="2">
    <source>
        <dbReference type="Proteomes" id="UP000199663"/>
    </source>
</evidence>
<organism evidence="1 2">
    <name type="scientific">Rhodonellum ikkaensis</name>
    <dbReference type="NCBI Taxonomy" id="336829"/>
    <lineage>
        <taxon>Bacteria</taxon>
        <taxon>Pseudomonadati</taxon>
        <taxon>Bacteroidota</taxon>
        <taxon>Cytophagia</taxon>
        <taxon>Cytophagales</taxon>
        <taxon>Cytophagaceae</taxon>
        <taxon>Rhodonellum</taxon>
    </lineage>
</organism>
<evidence type="ECO:0000313" key="1">
    <source>
        <dbReference type="EMBL" id="SDY47411.1"/>
    </source>
</evidence>
<comment type="caution">
    <text evidence="1">The sequence shown here is derived from an EMBL/GenBank/DDBJ whole genome shotgun (WGS) entry which is preliminary data.</text>
</comment>